<proteinExistence type="predicted"/>
<dbReference type="KEGG" id="dba:Dbac_3121"/>
<dbReference type="Gene3D" id="1.10.10.160">
    <property type="match status" value="1"/>
</dbReference>
<evidence type="ECO:0000256" key="2">
    <source>
        <dbReference type="ARBA" id="ARBA00022801"/>
    </source>
</evidence>
<dbReference type="InterPro" id="IPR014017">
    <property type="entry name" value="DNA_helicase_UvrD-like_C"/>
</dbReference>
<keyword evidence="3 5" id="KW-0347">Helicase</keyword>
<accession>C7LWY6</accession>
<dbReference type="CDD" id="cd17932">
    <property type="entry name" value="DEXQc_UvrD"/>
    <property type="match status" value="1"/>
</dbReference>
<dbReference type="GO" id="GO:0016787">
    <property type="term" value="F:hydrolase activity"/>
    <property type="evidence" value="ECO:0007669"/>
    <property type="project" value="UniProtKB-UniRule"/>
</dbReference>
<dbReference type="GO" id="GO:0140097">
    <property type="term" value="F:catalytic activity, acting on DNA"/>
    <property type="evidence" value="ECO:0007669"/>
    <property type="project" value="UniProtKB-ARBA"/>
</dbReference>
<dbReference type="SUPFAM" id="SSF52540">
    <property type="entry name" value="P-loop containing nucleoside triphosphate hydrolases"/>
    <property type="match status" value="1"/>
</dbReference>
<dbReference type="eggNOG" id="COG0210">
    <property type="taxonomic scope" value="Bacteria"/>
</dbReference>
<evidence type="ECO:0000256" key="1">
    <source>
        <dbReference type="ARBA" id="ARBA00022741"/>
    </source>
</evidence>
<dbReference type="HOGENOM" id="CLU_005571_0_0_7"/>
<evidence type="ECO:0000259" key="7">
    <source>
        <dbReference type="PROSITE" id="PS51217"/>
    </source>
</evidence>
<dbReference type="RefSeq" id="WP_015775285.1">
    <property type="nucleotide sequence ID" value="NC_013173.1"/>
</dbReference>
<organism evidence="8 9">
    <name type="scientific">Desulfomicrobium baculatum (strain DSM 4028 / VKM B-1378 / X)</name>
    <name type="common">Desulfovibrio baculatus</name>
    <dbReference type="NCBI Taxonomy" id="525897"/>
    <lineage>
        <taxon>Bacteria</taxon>
        <taxon>Pseudomonadati</taxon>
        <taxon>Thermodesulfobacteriota</taxon>
        <taxon>Desulfovibrionia</taxon>
        <taxon>Desulfovibrionales</taxon>
        <taxon>Desulfomicrobiaceae</taxon>
        <taxon>Desulfomicrobium</taxon>
    </lineage>
</organism>
<feature type="binding site" evidence="5">
    <location>
        <begin position="483"/>
        <end position="490"/>
    </location>
    <ligand>
        <name>ATP</name>
        <dbReference type="ChEBI" id="CHEBI:30616"/>
    </ligand>
</feature>
<name>C7LWY6_DESBD</name>
<sequence length="1033" mass="114717">MNTFIADLHIHSKFSRATSKNLTPRNLLAWAGIKGIDVLATGDFTHPGWMDIITRQLEAGENGLLRLRDDKALEQELPWYSGNMNAARIRFMLCTEISSIYKKRGKVRKIHNLVFMPSIDAALKFNTRLAQVGNLASDGRPILGLDAHDLLEMVLETDPLAYLVPAHIWTPWFSLFGSKSGFDRIEDCFEDLSGEIFALETGLSSDPEMNWMLSALDRFTLVSNSDAHSGEKLGREVTVFSGERSFAGIRAALRRESETTRFEGTLEFYPEEGKYHLDGHRKCGVMLEPQETAAHRGFCPVCGKPLTIGVLNRIFALSDRDLPVRPANHPGFSSLVPLTEILSEILGVGPGTKKVLGMYNQLVQDFGSEFSILRDVPEEDLRRSSTVLAEAVRRMRQGVVHRHSGYDGEYGRISMFAPQELLEFKHGRMLSMAARSAPPEVLGQRWRKTKGELSLLADEAVQTANEMQMAAILAGPGPVLVLAGPGTGKTQTLMGRVRHLLAQGADPARILILTFTRKAARELKDRLQRLCPGLPVLPKTDTLHALGLEYWTSVMGEAPILLSEESSRRLFAAANPDLQGKELKTAWNEQSLAREDGVRIPGEHTRCYLDDKVRFNLVDYTDLLEFWLEHLELGQCVPDFDHVLVDEVQDLSALQLGLVTALCAQGGRGFFAIGDPNQAIYGFRGAVRDVEGRLRALWPDLKRIRLVHNYRSAQQILSLAAHLFTEKQTLVAQKSVLASLVLFEAQSAEQEAGWIAGRVRELLGGTGHWQADTHEGKNISPGDIAVLVRFKALVPPIAKALESAGIPVSVPEQESFFVDARVDLLLRIAGNVLGLPDAVDEQIPSCPEDVVEKGPLAMAVHFSATPPFDALFWKSRAFVDLVKAFQACSGWRGLLNMVRLETELCAIRAKAQKVQIMTMHGAKGLEFEVVFLPGLEEGILPFAGMDMLLGKPGDDHGLDMDEERRLFYVGLTRAKSMLFLSHSASRRVFGKTLKLALSSLVRRLPQDMLRKSAIKRHVRRNERQLSLFDPHAL</sequence>
<dbReference type="InterPro" id="IPR014016">
    <property type="entry name" value="UvrD-like_ATP-bd"/>
</dbReference>
<evidence type="ECO:0000259" key="6">
    <source>
        <dbReference type="PROSITE" id="PS51198"/>
    </source>
</evidence>
<evidence type="ECO:0000256" key="5">
    <source>
        <dbReference type="PROSITE-ProRule" id="PRU00560"/>
    </source>
</evidence>
<dbReference type="EMBL" id="CP001629">
    <property type="protein sequence ID" value="ACU91196.1"/>
    <property type="molecule type" value="Genomic_DNA"/>
</dbReference>
<dbReference type="AlphaFoldDB" id="C7LWY6"/>
<keyword evidence="9" id="KW-1185">Reference proteome</keyword>
<feature type="domain" description="UvrD-like helicase C-terminal" evidence="7">
    <location>
        <begin position="702"/>
        <end position="976"/>
    </location>
</feature>
<dbReference type="CDD" id="cd18807">
    <property type="entry name" value="SF1_C_UvrD"/>
    <property type="match status" value="1"/>
</dbReference>
<dbReference type="Gene3D" id="3.40.50.300">
    <property type="entry name" value="P-loop containing nucleotide triphosphate hydrolases"/>
    <property type="match status" value="3"/>
</dbReference>
<protein>
    <submittedName>
        <fullName evidence="8">UvrD/REP helicase</fullName>
    </submittedName>
</protein>
<dbReference type="Gene3D" id="3.20.20.140">
    <property type="entry name" value="Metal-dependent hydrolases"/>
    <property type="match status" value="1"/>
</dbReference>
<dbReference type="OrthoDB" id="9810135at2"/>
<dbReference type="PANTHER" id="PTHR40084">
    <property type="entry name" value="PHOSPHOHYDROLASE, PHP FAMILY"/>
    <property type="match status" value="1"/>
</dbReference>
<gene>
    <name evidence="8" type="ordered locus">Dbac_3121</name>
</gene>
<keyword evidence="4 5" id="KW-0067">ATP-binding</keyword>
<dbReference type="Proteomes" id="UP000002216">
    <property type="component" value="Chromosome"/>
</dbReference>
<dbReference type="eggNOG" id="COG1379">
    <property type="taxonomic scope" value="Bacteria"/>
</dbReference>
<evidence type="ECO:0000313" key="9">
    <source>
        <dbReference type="Proteomes" id="UP000002216"/>
    </source>
</evidence>
<dbReference type="InterPro" id="IPR027417">
    <property type="entry name" value="P-loop_NTPase"/>
</dbReference>
<evidence type="ECO:0000256" key="4">
    <source>
        <dbReference type="ARBA" id="ARBA00022840"/>
    </source>
</evidence>
<dbReference type="STRING" id="525897.Dbac_3121"/>
<dbReference type="InterPro" id="IPR016195">
    <property type="entry name" value="Pol/histidinol_Pase-like"/>
</dbReference>
<dbReference type="InterPro" id="IPR013986">
    <property type="entry name" value="DExx_box_DNA_helicase_dom_sf"/>
</dbReference>
<dbReference type="CDD" id="cd19067">
    <property type="entry name" value="PfuEndoQ-like"/>
    <property type="match status" value="1"/>
</dbReference>
<feature type="domain" description="UvrD-like helicase ATP-binding" evidence="6">
    <location>
        <begin position="462"/>
        <end position="713"/>
    </location>
</feature>
<dbReference type="SUPFAM" id="SSF89550">
    <property type="entry name" value="PHP domain-like"/>
    <property type="match status" value="1"/>
</dbReference>
<reference evidence="8 9" key="1">
    <citation type="journal article" date="2009" name="Stand. Genomic Sci.">
        <title>Complete genome sequence of Desulfomicrobium baculatum type strain (X).</title>
        <authorList>
            <person name="Copeland A."/>
            <person name="Spring S."/>
            <person name="Goker M."/>
            <person name="Schneider S."/>
            <person name="Lapidus A."/>
            <person name="Del Rio T.G."/>
            <person name="Tice H."/>
            <person name="Cheng J.F."/>
            <person name="Chen F."/>
            <person name="Nolan M."/>
            <person name="Bruce D."/>
            <person name="Goodwin L."/>
            <person name="Pitluck S."/>
            <person name="Ivanova N."/>
            <person name="Mavrommatis K."/>
            <person name="Ovchinnikova G."/>
            <person name="Pati A."/>
            <person name="Chen A."/>
            <person name="Palaniappan K."/>
            <person name="Land M."/>
            <person name="Hauser L."/>
            <person name="Chang Y.J."/>
            <person name="Jeffries C.C."/>
            <person name="Meincke L."/>
            <person name="Sims D."/>
            <person name="Brettin T."/>
            <person name="Detter J.C."/>
            <person name="Han C."/>
            <person name="Chain P."/>
            <person name="Bristow J."/>
            <person name="Eisen J.A."/>
            <person name="Markowitz V."/>
            <person name="Hugenholtz P."/>
            <person name="Kyrpides N.C."/>
            <person name="Klenk H.P."/>
            <person name="Lucas S."/>
        </authorList>
    </citation>
    <scope>NUCLEOTIDE SEQUENCE [LARGE SCALE GENOMIC DNA]</scope>
    <source>
        <strain evidence="9">DSM 4028 / VKM B-1378 / X</strain>
    </source>
</reference>
<keyword evidence="2 5" id="KW-0378">Hydrolase</keyword>
<dbReference type="PANTHER" id="PTHR40084:SF1">
    <property type="entry name" value="PHOSPHOTRANSFERASE"/>
    <property type="match status" value="1"/>
</dbReference>
<keyword evidence="1 5" id="KW-0547">Nucleotide-binding</keyword>
<evidence type="ECO:0000313" key="8">
    <source>
        <dbReference type="EMBL" id="ACU91196.1"/>
    </source>
</evidence>
<dbReference type="Pfam" id="PF13361">
    <property type="entry name" value="UvrD_C"/>
    <property type="match status" value="2"/>
</dbReference>
<dbReference type="GO" id="GO:0005524">
    <property type="term" value="F:ATP binding"/>
    <property type="evidence" value="ECO:0007669"/>
    <property type="project" value="UniProtKB-UniRule"/>
</dbReference>
<evidence type="ECO:0000256" key="3">
    <source>
        <dbReference type="ARBA" id="ARBA00022806"/>
    </source>
</evidence>
<dbReference type="PROSITE" id="PS51198">
    <property type="entry name" value="UVRD_HELICASE_ATP_BIND"/>
    <property type="match status" value="1"/>
</dbReference>
<dbReference type="Pfam" id="PF13245">
    <property type="entry name" value="AAA_19"/>
    <property type="match status" value="1"/>
</dbReference>
<dbReference type="PROSITE" id="PS51217">
    <property type="entry name" value="UVRD_HELICASE_CTER"/>
    <property type="match status" value="1"/>
</dbReference>
<dbReference type="GO" id="GO:0004386">
    <property type="term" value="F:helicase activity"/>
    <property type="evidence" value="ECO:0007669"/>
    <property type="project" value="UniProtKB-UniRule"/>
</dbReference>